<evidence type="ECO:0000313" key="2">
    <source>
        <dbReference type="EMBL" id="CAF4691200.1"/>
    </source>
</evidence>
<comment type="caution">
    <text evidence="1">The sequence shown here is derived from an EMBL/GenBank/DDBJ whole genome shotgun (WGS) entry which is preliminary data.</text>
</comment>
<dbReference type="EMBL" id="CAJOBJ010118492">
    <property type="protein sequence ID" value="CAF4664891.1"/>
    <property type="molecule type" value="Genomic_DNA"/>
</dbReference>
<dbReference type="Proteomes" id="UP000681720">
    <property type="component" value="Unassembled WGS sequence"/>
</dbReference>
<name>A0A8S2ZUS7_9BILA</name>
<evidence type="ECO:0000313" key="1">
    <source>
        <dbReference type="EMBL" id="CAF4664891.1"/>
    </source>
</evidence>
<accession>A0A8S2ZUS7</accession>
<evidence type="ECO:0008006" key="4">
    <source>
        <dbReference type="Google" id="ProtNLM"/>
    </source>
</evidence>
<organism evidence="1 3">
    <name type="scientific">Rotaria magnacalcarata</name>
    <dbReference type="NCBI Taxonomy" id="392030"/>
    <lineage>
        <taxon>Eukaryota</taxon>
        <taxon>Metazoa</taxon>
        <taxon>Spiralia</taxon>
        <taxon>Gnathifera</taxon>
        <taxon>Rotifera</taxon>
        <taxon>Eurotatoria</taxon>
        <taxon>Bdelloidea</taxon>
        <taxon>Philodinida</taxon>
        <taxon>Philodinidae</taxon>
        <taxon>Rotaria</taxon>
    </lineage>
</organism>
<evidence type="ECO:0000313" key="3">
    <source>
        <dbReference type="Proteomes" id="UP000681720"/>
    </source>
</evidence>
<dbReference type="Proteomes" id="UP000681967">
    <property type="component" value="Unassembled WGS sequence"/>
</dbReference>
<feature type="non-terminal residue" evidence="1">
    <location>
        <position position="1"/>
    </location>
</feature>
<dbReference type="EMBL" id="CAJOBH010116984">
    <property type="protein sequence ID" value="CAF4691200.1"/>
    <property type="molecule type" value="Genomic_DNA"/>
</dbReference>
<dbReference type="AlphaFoldDB" id="A0A8S2ZUS7"/>
<reference evidence="1" key="1">
    <citation type="submission" date="2021-02" db="EMBL/GenBank/DDBJ databases">
        <authorList>
            <person name="Nowell W R."/>
        </authorList>
    </citation>
    <scope>NUCLEOTIDE SEQUENCE</scope>
</reference>
<proteinExistence type="predicted"/>
<protein>
    <recommendedName>
        <fullName evidence="4">Transducin</fullName>
    </recommendedName>
</protein>
<gene>
    <name evidence="2" type="ORF">BYL167_LOCUS43721</name>
    <name evidence="1" type="ORF">GIL414_LOCUS41642</name>
</gene>
<sequence>FCEWTDHKGHADFILTGSTDHTTRLWTMNGEQIGIFGQRFLWDIDSFLTSRTEVDQESIREKTAKTINHNADGSY</sequence>